<name>A0A1G9N914_9FLAO</name>
<feature type="domain" description="Type VII secretion system protein EssD-like" evidence="3">
    <location>
        <begin position="1228"/>
        <end position="1301"/>
    </location>
</feature>
<gene>
    <name evidence="4" type="ORF">SAMN04488514_10369</name>
</gene>
<keyword evidence="4" id="KW-0255">Endonuclease</keyword>
<feature type="region of interest" description="Disordered" evidence="1">
    <location>
        <begin position="1365"/>
        <end position="1427"/>
    </location>
</feature>
<feature type="region of interest" description="Disordered" evidence="1">
    <location>
        <begin position="1213"/>
        <end position="1232"/>
    </location>
</feature>
<evidence type="ECO:0000259" key="3">
    <source>
        <dbReference type="Pfam" id="PF13930"/>
    </source>
</evidence>
<keyword evidence="4" id="KW-0540">Nuclease</keyword>
<dbReference type="GO" id="GO:0004519">
    <property type="term" value="F:endonuclease activity"/>
    <property type="evidence" value="ECO:0007669"/>
    <property type="project" value="UniProtKB-KW"/>
</dbReference>
<feature type="compositionally biased region" description="Basic and acidic residues" evidence="1">
    <location>
        <begin position="123"/>
        <end position="136"/>
    </location>
</feature>
<dbReference type="EMBL" id="FNGV01000003">
    <property type="protein sequence ID" value="SDL82617.1"/>
    <property type="molecule type" value="Genomic_DNA"/>
</dbReference>
<evidence type="ECO:0000256" key="1">
    <source>
        <dbReference type="SAM" id="MobiDB-lite"/>
    </source>
</evidence>
<dbReference type="RefSeq" id="WP_089887332.1">
    <property type="nucleotide sequence ID" value="NZ_FNGV01000003.1"/>
</dbReference>
<accession>A0A1G9N914</accession>
<dbReference type="InterPro" id="IPR044927">
    <property type="entry name" value="Endonuclea_NS_2"/>
</dbReference>
<feature type="domain" description="eCIS core" evidence="2">
    <location>
        <begin position="160"/>
        <end position="235"/>
    </location>
</feature>
<feature type="compositionally biased region" description="Basic and acidic residues" evidence="1">
    <location>
        <begin position="1418"/>
        <end position="1427"/>
    </location>
</feature>
<dbReference type="OrthoDB" id="4317910at2"/>
<evidence type="ECO:0000313" key="5">
    <source>
        <dbReference type="Proteomes" id="UP000199440"/>
    </source>
</evidence>
<protein>
    <submittedName>
        <fullName evidence="4">DNA/RNA non-specific endonuclease</fullName>
    </submittedName>
</protein>
<sequence>MFATAQKANAKPSNSSLFQRDKGNDAFIQPKLNIGKAGDVYEVEADRVADTVVARANGQRNPFFGASLAIQRKTQEEDVQEKRSEGEKEAFQIQQKPFVETITPLVRRQPQEEGLQENAEDNAQLKEEAQLQKRSDAGAGPEEFSSLEGNLNSSKGGGSPLPAATKSEMESGFGTDFSGVRVHNDSNASQMSQNLGAQAFTHGNDIYFNEGKYNPQSSSGKHLLAHELTHTVQQRCSVQRKPISISPAPKMIQGFGIVDLIPNWIINNARHIPGYTLFTVLISYDPLLGQAVTRTPINLIEGLMGLVPFGTAIFDKLQELSILQKTFDWISGQLNRLHLTAQGLLDLVEEAWNEVSFPYTNIISVITDKFQQVIGRIENFANSLVNQVLTWIKEALIGIAEPILAENRAWSLIKKIIHYDPLRDEEVVAPTIEILEDFLLLIGKETELEQMRERGTLQETADWLDTQIGNFMSLLSQLSVLINSVWDAIKPQNLPTILDNLRELAVQTTGFLQRVWSFASTVAMQVLALLKNALLGWLNSFAAEIPGFTLMTVVLGKNPLTGEDVPRSIENIIRGFMGLVPGGEAKFQELKQSGVVPRAAGQIETLIAELGFSLAYIIQLFTDMWNSFSIGDLVDPIGAFQRTVAQFGEPISRLFIFVVKVVKVLVALILEIMGIPPDMIGNIIANAMAAFEDIKNDPIGFLLNLMNAVKNGFLQFLGNIGTHLLSGLQNWLFGTLADAGVQIPSDLSIRSLLGMAMDVLGITVDNILERLALRIGEERMAKIRSVLDRLTGIWTFVRDVIERGPIAIWEYIQSQISNLWNIIKEGIMGFIQQKVIQQAIGWLLSFLDVTGILPVIRGVQSIFNAIMSFIEKLREILGIINSFVAGVADIARGSIVTASAFLETGLADGVPVAISFLAKQLGLGNISEKIAEMIENAREMINGAIDWLIERALAAGTAFLNALDLGGDSDEAQNLEETHNPEKAVQIQAGLNFARTEEARIAVDGKITRAQAGEVATAVRQNHPVFTSFNVIDGDDSWNYKYTASPEEELDTAITKADDDSEKLQFVKKYLGNKVVDNDGIPLKTFINDLKTDINKVDENQVYILDNRATGYKFRRGAGFGVEYPMLFIENNEGAVGILKEGESKAYVPLHKNYIPDKIKMVKAGTIYTATYTTKPFDGVIRDEKPPSFEIKISFNEVLNDNPNSTETRNVKGDNLTFKPEGNPRGATDSAGNGFDNAHLIGDRFGGSGRNAALNIYPSSPRYNRRAMLGVENQMAAIFSKGAKSYDLTVNATIQHEKDNNLKTILAEEFDEDNANKKGGKFEGLSAEEAETKLIGVLQKEINKDLKEVPGQFTQVTYASSDHQFNKNAFDSDEGSKGDVENEKEREFDVHNFDVENKNVTLGEDSSYKSVIEQMESSDNRNTEENA</sequence>
<evidence type="ECO:0000259" key="2">
    <source>
        <dbReference type="Pfam" id="PF13699"/>
    </source>
</evidence>
<evidence type="ECO:0000313" key="4">
    <source>
        <dbReference type="EMBL" id="SDL82617.1"/>
    </source>
</evidence>
<dbReference type="Proteomes" id="UP000199440">
    <property type="component" value="Unassembled WGS sequence"/>
</dbReference>
<feature type="region of interest" description="Disordered" evidence="1">
    <location>
        <begin position="1"/>
        <end position="22"/>
    </location>
</feature>
<organism evidence="4 5">
    <name type="scientific">Kriegella aquimaris</name>
    <dbReference type="NCBI Taxonomy" id="192904"/>
    <lineage>
        <taxon>Bacteria</taxon>
        <taxon>Pseudomonadati</taxon>
        <taxon>Bacteroidota</taxon>
        <taxon>Flavobacteriia</taxon>
        <taxon>Flavobacteriales</taxon>
        <taxon>Flavobacteriaceae</taxon>
        <taxon>Kriegella</taxon>
    </lineage>
</organism>
<reference evidence="4 5" key="1">
    <citation type="submission" date="2016-10" db="EMBL/GenBank/DDBJ databases">
        <authorList>
            <person name="de Groot N.N."/>
        </authorList>
    </citation>
    <scope>NUCLEOTIDE SEQUENCE [LARGE SCALE GENOMIC DNA]</scope>
    <source>
        <strain evidence="4 5">DSM 19886</strain>
    </source>
</reference>
<keyword evidence="5" id="KW-1185">Reference proteome</keyword>
<dbReference type="Pfam" id="PF13699">
    <property type="entry name" value="eCIS_core"/>
    <property type="match status" value="1"/>
</dbReference>
<dbReference type="InterPro" id="IPR025295">
    <property type="entry name" value="eCIS_core_dom"/>
</dbReference>
<feature type="compositionally biased region" description="Basic and acidic residues" evidence="1">
    <location>
        <begin position="1374"/>
        <end position="1397"/>
    </location>
</feature>
<dbReference type="Pfam" id="PF13930">
    <property type="entry name" value="Endonuclea_NS_2"/>
    <property type="match status" value="1"/>
</dbReference>
<dbReference type="STRING" id="192904.SAMN04488514_10369"/>
<proteinExistence type="predicted"/>
<keyword evidence="4" id="KW-0378">Hydrolase</keyword>
<feature type="region of interest" description="Disordered" evidence="1">
    <location>
        <begin position="111"/>
        <end position="169"/>
    </location>
</feature>